<keyword evidence="2" id="KW-1185">Reference proteome</keyword>
<reference evidence="1 2" key="1">
    <citation type="journal article" date="2024" name="G3 (Bethesda)">
        <title>Genome assembly of Hibiscus sabdariffa L. provides insights into metabolisms of medicinal natural products.</title>
        <authorList>
            <person name="Kim T."/>
        </authorList>
    </citation>
    <scope>NUCLEOTIDE SEQUENCE [LARGE SCALE GENOMIC DNA]</scope>
    <source>
        <strain evidence="1">TK-2024</strain>
        <tissue evidence="1">Old leaves</tissue>
    </source>
</reference>
<dbReference type="PANTHER" id="PTHR35726">
    <property type="entry name" value="GLUTAMIC ACID-RICH PROTEIN-LIKE"/>
    <property type="match status" value="1"/>
</dbReference>
<dbReference type="EMBL" id="JBBPBN010000041">
    <property type="protein sequence ID" value="KAK8998193.1"/>
    <property type="molecule type" value="Genomic_DNA"/>
</dbReference>
<name>A0ABR2QBY1_9ROSI</name>
<comment type="caution">
    <text evidence="1">The sequence shown here is derived from an EMBL/GenBank/DDBJ whole genome shotgun (WGS) entry which is preliminary data.</text>
</comment>
<accession>A0ABR2QBY1</accession>
<protein>
    <submittedName>
        <fullName evidence="1">Uncharacterized protein</fullName>
    </submittedName>
</protein>
<dbReference type="PANTHER" id="PTHR35726:SF4">
    <property type="entry name" value="GLUTAMIC ACID-RICH PROTEIN-LIKE"/>
    <property type="match status" value="1"/>
</dbReference>
<proteinExistence type="predicted"/>
<dbReference type="Proteomes" id="UP001396334">
    <property type="component" value="Unassembled WGS sequence"/>
</dbReference>
<organism evidence="1 2">
    <name type="scientific">Hibiscus sabdariffa</name>
    <name type="common">roselle</name>
    <dbReference type="NCBI Taxonomy" id="183260"/>
    <lineage>
        <taxon>Eukaryota</taxon>
        <taxon>Viridiplantae</taxon>
        <taxon>Streptophyta</taxon>
        <taxon>Embryophyta</taxon>
        <taxon>Tracheophyta</taxon>
        <taxon>Spermatophyta</taxon>
        <taxon>Magnoliopsida</taxon>
        <taxon>eudicotyledons</taxon>
        <taxon>Gunneridae</taxon>
        <taxon>Pentapetalae</taxon>
        <taxon>rosids</taxon>
        <taxon>malvids</taxon>
        <taxon>Malvales</taxon>
        <taxon>Malvaceae</taxon>
        <taxon>Malvoideae</taxon>
        <taxon>Hibiscus</taxon>
    </lineage>
</organism>
<evidence type="ECO:0000313" key="2">
    <source>
        <dbReference type="Proteomes" id="UP001396334"/>
    </source>
</evidence>
<evidence type="ECO:0000313" key="1">
    <source>
        <dbReference type="EMBL" id="KAK8998193.1"/>
    </source>
</evidence>
<sequence length="151" mass="16397">MGIRGSDVVDVSSFLLFEATGDSESGCNSDPAIAAINDDYHDYADDAESCSCDTVSGYLPGLRKIVSLENKSVNVGGNFDADDDADDDDGVVEQREVQLYEKCCRDDQRVNNGAFVAKENNPSSAVSVENSNETMNEMEKNRLFWEACLAS</sequence>
<gene>
    <name evidence="1" type="ORF">V6N11_083587</name>
</gene>